<feature type="transmembrane region" description="Helical" evidence="1">
    <location>
        <begin position="51"/>
        <end position="69"/>
    </location>
</feature>
<dbReference type="EMBL" id="CBSW010000226">
    <property type="protein sequence ID" value="CDG98386.1"/>
    <property type="molecule type" value="Genomic_DNA"/>
</dbReference>
<keyword evidence="1" id="KW-0472">Membrane</keyword>
<evidence type="ECO:0000259" key="2">
    <source>
        <dbReference type="Pfam" id="PF18185"/>
    </source>
</evidence>
<dbReference type="Proteomes" id="UP000028511">
    <property type="component" value="Unassembled WGS sequence"/>
</dbReference>
<feature type="domain" description="NAD(+) hydrolase ThsA Sir2/TIR-associating SLOG" evidence="2">
    <location>
        <begin position="4"/>
        <end position="47"/>
    </location>
</feature>
<comment type="caution">
    <text evidence="3">The sequence shown here is derived from an EMBL/GenBank/DDBJ whole genome shotgun (WGS) entry which is preliminary data.</text>
</comment>
<dbReference type="Pfam" id="PF18185">
    <property type="entry name" value="STALD"/>
    <property type="match status" value="1"/>
</dbReference>
<dbReference type="RefSeq" id="WP_413743159.1">
    <property type="nucleotide sequence ID" value="NZ_CAWLWN010000254.1"/>
</dbReference>
<evidence type="ECO:0000313" key="3">
    <source>
        <dbReference type="EMBL" id="CDG98386.1"/>
    </source>
</evidence>
<evidence type="ECO:0000313" key="4">
    <source>
        <dbReference type="Proteomes" id="UP000028511"/>
    </source>
</evidence>
<accession>A0A077N836</accession>
<evidence type="ECO:0000256" key="1">
    <source>
        <dbReference type="SAM" id="Phobius"/>
    </source>
</evidence>
<organism evidence="3 4">
    <name type="scientific">Xenorhabdus bovienii str. puntauvense</name>
    <dbReference type="NCBI Taxonomy" id="1398201"/>
    <lineage>
        <taxon>Bacteria</taxon>
        <taxon>Pseudomonadati</taxon>
        <taxon>Pseudomonadota</taxon>
        <taxon>Gammaproteobacteria</taxon>
        <taxon>Enterobacterales</taxon>
        <taxon>Morganellaceae</taxon>
        <taxon>Xenorhabdus</taxon>
    </lineage>
</organism>
<name>A0A077N836_XENBV</name>
<protein>
    <recommendedName>
        <fullName evidence="2">NAD(+) hydrolase ThsA Sir2/TIR-associating SLOG domain-containing protein</fullName>
    </recommendedName>
</protein>
<gene>
    <name evidence="3" type="ORF">XBP1_3010035</name>
</gene>
<keyword evidence="1" id="KW-0812">Transmembrane</keyword>
<proteinExistence type="predicted"/>
<dbReference type="AlphaFoldDB" id="A0A077N836"/>
<reference evidence="3" key="1">
    <citation type="submission" date="2013-07" db="EMBL/GenBank/DDBJ databases">
        <title>Sub-species coevolution in mutualistic symbiosis.</title>
        <authorList>
            <person name="Murfin K."/>
            <person name="Klassen J."/>
            <person name="Lee M."/>
            <person name="Forst S."/>
            <person name="Stock P."/>
            <person name="Goodrich-Blair H."/>
        </authorList>
    </citation>
    <scope>NUCLEOTIDE SEQUENCE [LARGE SCALE GENOMIC DNA]</scope>
    <source>
        <strain evidence="3">Puntauvense</strain>
    </source>
</reference>
<dbReference type="InterPro" id="IPR041486">
    <property type="entry name" value="ThsA_STALD"/>
</dbReference>
<sequence>MCTPYEMKEAISFVYKISHKLIENYYRIVNTFGLEIENSVINGALSNDINIYNNLIILIFSVCFSNYYLPN</sequence>
<keyword evidence="1" id="KW-1133">Transmembrane helix</keyword>
<dbReference type="HOGENOM" id="CLU_202684_0_0_6"/>